<proteinExistence type="predicted"/>
<evidence type="ECO:0000313" key="2">
    <source>
        <dbReference type="Proteomes" id="UP000286246"/>
    </source>
</evidence>
<name>A0A420ARQ7_SPHD1</name>
<protein>
    <recommendedName>
        <fullName evidence="3">WG repeat protein</fullName>
    </recommendedName>
</protein>
<organism evidence="1 2">
    <name type="scientific">Sphingobacterium detergens</name>
    <dbReference type="NCBI Taxonomy" id="1145106"/>
    <lineage>
        <taxon>Bacteria</taxon>
        <taxon>Pseudomonadati</taxon>
        <taxon>Bacteroidota</taxon>
        <taxon>Sphingobacteriia</taxon>
        <taxon>Sphingobacteriales</taxon>
        <taxon>Sphingobacteriaceae</taxon>
        <taxon>Sphingobacterium</taxon>
    </lineage>
</organism>
<keyword evidence="2" id="KW-1185">Reference proteome</keyword>
<accession>A0A420ARQ7</accession>
<dbReference type="EMBL" id="RAPY01000004">
    <property type="protein sequence ID" value="RKE47073.1"/>
    <property type="molecule type" value="Genomic_DNA"/>
</dbReference>
<reference evidence="1 2" key="1">
    <citation type="submission" date="2018-09" db="EMBL/GenBank/DDBJ databases">
        <title>Genomic Encyclopedia of Type Strains, Phase III (KMG-III): the genomes of soil and plant-associated and newly described type strains.</title>
        <authorList>
            <person name="Whitman W."/>
        </authorList>
    </citation>
    <scope>NUCLEOTIDE SEQUENCE [LARGE SCALE GENOMIC DNA]</scope>
    <source>
        <strain evidence="1 2">CECT 7938</strain>
    </source>
</reference>
<dbReference type="AlphaFoldDB" id="A0A420ARQ7"/>
<dbReference type="OrthoDB" id="5464673at2"/>
<dbReference type="Proteomes" id="UP000286246">
    <property type="component" value="Unassembled WGS sequence"/>
</dbReference>
<comment type="caution">
    <text evidence="1">The sequence shown here is derived from an EMBL/GenBank/DDBJ whole genome shotgun (WGS) entry which is preliminary data.</text>
</comment>
<evidence type="ECO:0000313" key="1">
    <source>
        <dbReference type="EMBL" id="RKE47073.1"/>
    </source>
</evidence>
<dbReference type="RefSeq" id="WP_120260897.1">
    <property type="nucleotide sequence ID" value="NZ_RAPY01000004.1"/>
</dbReference>
<gene>
    <name evidence="1" type="ORF">DFQ12_4232</name>
</gene>
<sequence length="262" mass="30603">MRSIFIFLFSLLSIFTYAQTNPIIKSLSYPELIPVLVNDSLYGYCDSVLDIKLSPMYEKAELFEEDFNFQIFHVNKPEIVKYGSAEYAWVQRHGERYRIDKNGDPVYKYDAADFKTGETLIQLFKNSTSHTINKVDETTLFQQIKNDQTGQIAFPDDRSMADFKEKNKTFIDEGIRLIYYPKFTEMPYTDFSDEQTLLQGIKNKETGEIMIKAQYASIEEYYNNPLRVHQYPLIVAFSGDFNKYIYVGLNGTEYVLYSAKIE</sequence>
<evidence type="ECO:0008006" key="3">
    <source>
        <dbReference type="Google" id="ProtNLM"/>
    </source>
</evidence>